<reference evidence="2 3" key="1">
    <citation type="submission" date="2016-11" db="EMBL/GenBank/DDBJ databases">
        <title>Draft Genome Sequences of Nine Cyanobacterial Strains from Diverse Habitats.</title>
        <authorList>
            <person name="Zhu T."/>
            <person name="Hou S."/>
            <person name="Lu X."/>
            <person name="Hess W.R."/>
        </authorList>
    </citation>
    <scope>NUCLEOTIDE SEQUENCE [LARGE SCALE GENOMIC DNA]</scope>
    <source>
        <strain evidence="2 3">5.2 s.c.1</strain>
    </source>
</reference>
<dbReference type="Pfam" id="PF05272">
    <property type="entry name" value="VapE-like_dom"/>
    <property type="match status" value="1"/>
</dbReference>
<dbReference type="Proteomes" id="UP000185984">
    <property type="component" value="Unassembled WGS sequence"/>
</dbReference>
<name>A0A1U7HWH0_9CHRO</name>
<accession>A0A1U7HWH0</accession>
<dbReference type="PANTHER" id="PTHR34985:SF1">
    <property type="entry name" value="SLR0554 PROTEIN"/>
    <property type="match status" value="1"/>
</dbReference>
<evidence type="ECO:0000313" key="2">
    <source>
        <dbReference type="EMBL" id="OKH27944.1"/>
    </source>
</evidence>
<dbReference type="InterPro" id="IPR007936">
    <property type="entry name" value="VapE-like_dom"/>
</dbReference>
<evidence type="ECO:0000313" key="3">
    <source>
        <dbReference type="Proteomes" id="UP000185984"/>
    </source>
</evidence>
<comment type="caution">
    <text evidence="2">The sequence shown here is derived from an EMBL/GenBank/DDBJ whole genome shotgun (WGS) entry which is preliminary data.</text>
</comment>
<keyword evidence="3" id="KW-1185">Reference proteome</keyword>
<feature type="domain" description="Virulence-associated protein E-like" evidence="1">
    <location>
        <begin position="181"/>
        <end position="354"/>
    </location>
</feature>
<dbReference type="RefSeq" id="WP_178378048.1">
    <property type="nucleotide sequence ID" value="NZ_CAWMVK010000034.1"/>
</dbReference>
<dbReference type="AlphaFoldDB" id="A0A1U7HWH0"/>
<gene>
    <name evidence="2" type="ORF">NIES1031_04995</name>
</gene>
<organism evidence="2 3">
    <name type="scientific">Chroogloeocystis siderophila 5.2 s.c.1</name>
    <dbReference type="NCBI Taxonomy" id="247279"/>
    <lineage>
        <taxon>Bacteria</taxon>
        <taxon>Bacillati</taxon>
        <taxon>Cyanobacteriota</taxon>
        <taxon>Cyanophyceae</taxon>
        <taxon>Oscillatoriophycideae</taxon>
        <taxon>Chroococcales</taxon>
        <taxon>Chroococcaceae</taxon>
        <taxon>Chroogloeocystis</taxon>
    </lineage>
</organism>
<proteinExistence type="predicted"/>
<protein>
    <recommendedName>
        <fullName evidence="1">Virulence-associated protein E-like domain-containing protein</fullName>
    </recommendedName>
</protein>
<dbReference type="PANTHER" id="PTHR34985">
    <property type="entry name" value="SLR0554 PROTEIN"/>
    <property type="match status" value="1"/>
</dbReference>
<dbReference type="EMBL" id="MRCC01000004">
    <property type="protein sequence ID" value="OKH27944.1"/>
    <property type="molecule type" value="Genomic_DNA"/>
</dbReference>
<dbReference type="STRING" id="247279.NIES1031_04995"/>
<evidence type="ECO:0000259" key="1">
    <source>
        <dbReference type="Pfam" id="PF05272"/>
    </source>
</evidence>
<sequence length="354" mass="40393">MVLCPDRDKAGLKHCEDIALDFPDAKWLYVLPNSPLWQRVPNKGGLDITDWVTDDGATREEILGAIGDKRQELEKLIAQPDELAHSTNDEDKVCKLARQFQEVQAVLGHRLRLNTLRKQIELDEEPINPDRIHLKLANDFNLQIPRSNALDIVTELAEQRAYSPVVEYLTRVYNQHGGNGDILKTIASRYFGTDNPIYDTYLQKILVVAAARAMQPGCKMDTALILQGKQGVGKSSFFKVLAGEDWFDDSLGHISDKDERLKLHVTWFIEWAELESVFKRRDLASVKAFLTCARDYIRPSYGRSVQAFDRPSIIVGTTNQDEFLGDSTGNRRFWVIPVQQEVDLKLLRTERDRI</sequence>